<evidence type="ECO:0000313" key="4">
    <source>
        <dbReference type="Proteomes" id="UP000054248"/>
    </source>
</evidence>
<dbReference type="EMBL" id="KN823217">
    <property type="protein sequence ID" value="KIO19511.1"/>
    <property type="molecule type" value="Genomic_DNA"/>
</dbReference>
<dbReference type="InterPro" id="IPR001841">
    <property type="entry name" value="Znf_RING"/>
</dbReference>
<dbReference type="OrthoDB" id="8062037at2759"/>
<dbReference type="InterPro" id="IPR013083">
    <property type="entry name" value="Znf_RING/FYVE/PHD"/>
</dbReference>
<reference evidence="3 4" key="1">
    <citation type="submission" date="2014-04" db="EMBL/GenBank/DDBJ databases">
        <authorList>
            <consortium name="DOE Joint Genome Institute"/>
            <person name="Kuo A."/>
            <person name="Girlanda M."/>
            <person name="Perotto S."/>
            <person name="Kohler A."/>
            <person name="Nagy L.G."/>
            <person name="Floudas D."/>
            <person name="Copeland A."/>
            <person name="Barry K.W."/>
            <person name="Cichocki N."/>
            <person name="Veneault-Fourrey C."/>
            <person name="LaButti K."/>
            <person name="Lindquist E.A."/>
            <person name="Lipzen A."/>
            <person name="Lundell T."/>
            <person name="Morin E."/>
            <person name="Murat C."/>
            <person name="Sun H."/>
            <person name="Tunlid A."/>
            <person name="Henrissat B."/>
            <person name="Grigoriev I.V."/>
            <person name="Hibbett D.S."/>
            <person name="Martin F."/>
            <person name="Nordberg H.P."/>
            <person name="Cantor M.N."/>
            <person name="Hua S.X."/>
        </authorList>
    </citation>
    <scope>NUCLEOTIDE SEQUENCE [LARGE SCALE GENOMIC DNA]</scope>
    <source>
        <strain evidence="3 4">MUT 4182</strain>
    </source>
</reference>
<dbReference type="SUPFAM" id="SSF57850">
    <property type="entry name" value="RING/U-box"/>
    <property type="match status" value="1"/>
</dbReference>
<organism evidence="3 4">
    <name type="scientific">Tulasnella calospora MUT 4182</name>
    <dbReference type="NCBI Taxonomy" id="1051891"/>
    <lineage>
        <taxon>Eukaryota</taxon>
        <taxon>Fungi</taxon>
        <taxon>Dikarya</taxon>
        <taxon>Basidiomycota</taxon>
        <taxon>Agaricomycotina</taxon>
        <taxon>Agaricomycetes</taxon>
        <taxon>Cantharellales</taxon>
        <taxon>Tulasnellaceae</taxon>
        <taxon>Tulasnella</taxon>
    </lineage>
</organism>
<protein>
    <recommendedName>
        <fullName evidence="2">RING-type domain-containing protein</fullName>
    </recommendedName>
</protein>
<keyword evidence="4" id="KW-1185">Reference proteome</keyword>
<proteinExistence type="predicted"/>
<name>A0A0C3Q6P2_9AGAM</name>
<dbReference type="AlphaFoldDB" id="A0A0C3Q6P2"/>
<dbReference type="PROSITE" id="PS50089">
    <property type="entry name" value="ZF_RING_2"/>
    <property type="match status" value="1"/>
</dbReference>
<dbReference type="Gene3D" id="3.30.40.10">
    <property type="entry name" value="Zinc/RING finger domain, C3HC4 (zinc finger)"/>
    <property type="match status" value="1"/>
</dbReference>
<keyword evidence="1" id="KW-0862">Zinc</keyword>
<evidence type="ECO:0000256" key="1">
    <source>
        <dbReference type="PROSITE-ProRule" id="PRU00175"/>
    </source>
</evidence>
<dbReference type="GO" id="GO:0008270">
    <property type="term" value="F:zinc ion binding"/>
    <property type="evidence" value="ECO:0007669"/>
    <property type="project" value="UniProtKB-KW"/>
</dbReference>
<sequence>MSSSLNEPTRGQDSAVTLHDMERLMDLREALNIVQQSDSHHEEREIYIRKLPKLREADIEDKDDNCPICQDTYLSVLALEEMATAMDTPGMPEEQLGVTKLECGHRFCRKDLSVWLALNNTCPSCRANLPLPAPPAVNASTLPDDFLDVLRQVALIAGANSTSVNTNNQGEILVEAPNGTILMASQPPFEYDEDRSSFGMYS</sequence>
<gene>
    <name evidence="3" type="ORF">M407DRAFT_246152</name>
</gene>
<accession>A0A0C3Q6P2</accession>
<reference evidence="4" key="2">
    <citation type="submission" date="2015-01" db="EMBL/GenBank/DDBJ databases">
        <title>Evolutionary Origins and Diversification of the Mycorrhizal Mutualists.</title>
        <authorList>
            <consortium name="DOE Joint Genome Institute"/>
            <consortium name="Mycorrhizal Genomics Consortium"/>
            <person name="Kohler A."/>
            <person name="Kuo A."/>
            <person name="Nagy L.G."/>
            <person name="Floudas D."/>
            <person name="Copeland A."/>
            <person name="Barry K.W."/>
            <person name="Cichocki N."/>
            <person name="Veneault-Fourrey C."/>
            <person name="LaButti K."/>
            <person name="Lindquist E.A."/>
            <person name="Lipzen A."/>
            <person name="Lundell T."/>
            <person name="Morin E."/>
            <person name="Murat C."/>
            <person name="Riley R."/>
            <person name="Ohm R."/>
            <person name="Sun H."/>
            <person name="Tunlid A."/>
            <person name="Henrissat B."/>
            <person name="Grigoriev I.V."/>
            <person name="Hibbett D.S."/>
            <person name="Martin F."/>
        </authorList>
    </citation>
    <scope>NUCLEOTIDE SEQUENCE [LARGE SCALE GENOMIC DNA]</scope>
    <source>
        <strain evidence="4">MUT 4182</strain>
    </source>
</reference>
<evidence type="ECO:0000313" key="3">
    <source>
        <dbReference type="EMBL" id="KIO19511.1"/>
    </source>
</evidence>
<evidence type="ECO:0000259" key="2">
    <source>
        <dbReference type="PROSITE" id="PS50089"/>
    </source>
</evidence>
<dbReference type="Pfam" id="PF13639">
    <property type="entry name" value="zf-RING_2"/>
    <property type="match status" value="1"/>
</dbReference>
<keyword evidence="1" id="KW-0479">Metal-binding</keyword>
<feature type="domain" description="RING-type" evidence="2">
    <location>
        <begin position="66"/>
        <end position="126"/>
    </location>
</feature>
<dbReference type="HOGENOM" id="CLU_1355543_0_0_1"/>
<keyword evidence="1" id="KW-0863">Zinc-finger</keyword>
<dbReference type="STRING" id="1051891.A0A0C3Q6P2"/>
<dbReference type="Proteomes" id="UP000054248">
    <property type="component" value="Unassembled WGS sequence"/>
</dbReference>